<reference evidence="9 10" key="1">
    <citation type="submission" date="2020-08" db="EMBL/GenBank/DDBJ databases">
        <title>A Genomic Blueprint of the Chicken Gut Microbiome.</title>
        <authorList>
            <person name="Gilroy R."/>
            <person name="Ravi A."/>
            <person name="Getino M."/>
            <person name="Pursley I."/>
            <person name="Horton D.L."/>
            <person name="Alikhan N.-F."/>
            <person name="Baker D."/>
            <person name="Gharbi K."/>
            <person name="Hall N."/>
            <person name="Watson M."/>
            <person name="Adriaenssens E.M."/>
            <person name="Foster-Nyarko E."/>
            <person name="Jarju S."/>
            <person name="Secka A."/>
            <person name="Antonio M."/>
            <person name="Oren A."/>
            <person name="Chaudhuri R."/>
            <person name="La Ragione R.M."/>
            <person name="Hildebrand F."/>
            <person name="Pallen M.J."/>
        </authorList>
    </citation>
    <scope>NUCLEOTIDE SEQUENCE [LARGE SCALE GENOMIC DNA]</scope>
    <source>
        <strain evidence="9 10">Sa2CVA6</strain>
    </source>
</reference>
<feature type="transmembrane region" description="Helical" evidence="8">
    <location>
        <begin position="243"/>
        <end position="268"/>
    </location>
</feature>
<organism evidence="9 10">
    <name type="scientific">Comamonas avium</name>
    <dbReference type="NCBI Taxonomy" id="2762231"/>
    <lineage>
        <taxon>Bacteria</taxon>
        <taxon>Pseudomonadati</taxon>
        <taxon>Pseudomonadota</taxon>
        <taxon>Betaproteobacteria</taxon>
        <taxon>Burkholderiales</taxon>
        <taxon>Comamonadaceae</taxon>
        <taxon>Comamonas</taxon>
    </lineage>
</organism>
<feature type="transmembrane region" description="Helical" evidence="8">
    <location>
        <begin position="165"/>
        <end position="185"/>
    </location>
</feature>
<dbReference type="EMBL" id="JACSQK010000008">
    <property type="protein sequence ID" value="MBD7961979.1"/>
    <property type="molecule type" value="Genomic_DNA"/>
</dbReference>
<evidence type="ECO:0000256" key="1">
    <source>
        <dbReference type="ARBA" id="ARBA00004651"/>
    </source>
</evidence>
<dbReference type="PANTHER" id="PTHR36838:SF3">
    <property type="entry name" value="TRANSPORTER AUXIN EFFLUX CARRIER EC FAMILY"/>
    <property type="match status" value="1"/>
</dbReference>
<keyword evidence="5 8" id="KW-0812">Transmembrane</keyword>
<keyword evidence="7 8" id="KW-0472">Membrane</keyword>
<feature type="transmembrane region" description="Helical" evidence="8">
    <location>
        <begin position="122"/>
        <end position="144"/>
    </location>
</feature>
<evidence type="ECO:0000256" key="5">
    <source>
        <dbReference type="ARBA" id="ARBA00022692"/>
    </source>
</evidence>
<keyword evidence="3" id="KW-0813">Transport</keyword>
<feature type="transmembrane region" description="Helical" evidence="8">
    <location>
        <begin position="66"/>
        <end position="86"/>
    </location>
</feature>
<evidence type="ECO:0000256" key="2">
    <source>
        <dbReference type="ARBA" id="ARBA00010145"/>
    </source>
</evidence>
<evidence type="ECO:0000256" key="6">
    <source>
        <dbReference type="ARBA" id="ARBA00022989"/>
    </source>
</evidence>
<evidence type="ECO:0000256" key="3">
    <source>
        <dbReference type="ARBA" id="ARBA00022448"/>
    </source>
</evidence>
<protein>
    <submittedName>
        <fullName evidence="9">AEC family transporter</fullName>
    </submittedName>
</protein>
<proteinExistence type="inferred from homology"/>
<keyword evidence="6 8" id="KW-1133">Transmembrane helix</keyword>
<dbReference type="PANTHER" id="PTHR36838">
    <property type="entry name" value="AUXIN EFFLUX CARRIER FAMILY PROTEIN"/>
    <property type="match status" value="1"/>
</dbReference>
<feature type="transmembrane region" description="Helical" evidence="8">
    <location>
        <begin position="205"/>
        <end position="223"/>
    </location>
</feature>
<dbReference type="Proteomes" id="UP000634919">
    <property type="component" value="Unassembled WGS sequence"/>
</dbReference>
<accession>A0ABR8SFS6</accession>
<evidence type="ECO:0000313" key="10">
    <source>
        <dbReference type="Proteomes" id="UP000634919"/>
    </source>
</evidence>
<dbReference type="RefSeq" id="WP_191724387.1">
    <property type="nucleotide sequence ID" value="NZ_JACSQK010000008.1"/>
</dbReference>
<sequence>MESPALTALMPVVLLIVLGFIAAKVDWIRASAVKDLSNLVFYVLTPALLFRTMSTVKVGDLDFSPIVLYFLAAGIIFAGTMLVFGFNTLAAARALGHTFSNNVMIGIPLIGLAFGQEGLVTLFTLISVHALVLLGCGTVVFELAQARQLSTQGQPQGLARTLAQAIKNSVIHPVPLPIIVGLLFAQTGWSIPGVIDKPMQLLGQALGPIALMLVGVTLAYSKLGSLIKPAVRIALVKTMVHPVLFITVAWLFGLRGVPMATMALAAALPTGANVYMFTQRYGVGQEEVTASIAISTGICLLTLPIVLLLLEKIGY</sequence>
<feature type="transmembrane region" description="Helical" evidence="8">
    <location>
        <begin position="288"/>
        <end position="310"/>
    </location>
</feature>
<comment type="subcellular location">
    <subcellularLocation>
        <location evidence="1">Cell membrane</location>
        <topology evidence="1">Multi-pass membrane protein</topology>
    </subcellularLocation>
</comment>
<dbReference type="Gene3D" id="1.20.1530.20">
    <property type="match status" value="1"/>
</dbReference>
<keyword evidence="10" id="KW-1185">Reference proteome</keyword>
<feature type="transmembrane region" description="Helical" evidence="8">
    <location>
        <begin position="98"/>
        <end position="116"/>
    </location>
</feature>
<evidence type="ECO:0000256" key="8">
    <source>
        <dbReference type="SAM" id="Phobius"/>
    </source>
</evidence>
<name>A0ABR8SFS6_9BURK</name>
<comment type="similarity">
    <text evidence="2">Belongs to the auxin efflux carrier (TC 2.A.69) family.</text>
</comment>
<keyword evidence="4" id="KW-1003">Cell membrane</keyword>
<dbReference type="InterPro" id="IPR004776">
    <property type="entry name" value="Mem_transp_PIN-like"/>
</dbReference>
<evidence type="ECO:0000313" key="9">
    <source>
        <dbReference type="EMBL" id="MBD7961979.1"/>
    </source>
</evidence>
<dbReference type="Pfam" id="PF03547">
    <property type="entry name" value="Mem_trans"/>
    <property type="match status" value="1"/>
</dbReference>
<evidence type="ECO:0000256" key="4">
    <source>
        <dbReference type="ARBA" id="ARBA00022475"/>
    </source>
</evidence>
<evidence type="ECO:0000256" key="7">
    <source>
        <dbReference type="ARBA" id="ARBA00023136"/>
    </source>
</evidence>
<dbReference type="InterPro" id="IPR038770">
    <property type="entry name" value="Na+/solute_symporter_sf"/>
</dbReference>
<feature type="transmembrane region" description="Helical" evidence="8">
    <location>
        <begin position="6"/>
        <end position="23"/>
    </location>
</feature>
<comment type="caution">
    <text evidence="9">The sequence shown here is derived from an EMBL/GenBank/DDBJ whole genome shotgun (WGS) entry which is preliminary data.</text>
</comment>
<feature type="transmembrane region" description="Helical" evidence="8">
    <location>
        <begin position="35"/>
        <end position="54"/>
    </location>
</feature>
<gene>
    <name evidence="9" type="ORF">H9646_16005</name>
</gene>